<dbReference type="Pfam" id="PF13424">
    <property type="entry name" value="TPR_12"/>
    <property type="match status" value="15"/>
</dbReference>
<comment type="caution">
    <text evidence="5">The sequence shown here is derived from an EMBL/GenBank/DDBJ whole genome shotgun (WGS) entry which is preliminary data.</text>
</comment>
<feature type="repeat" description="TPR" evidence="3">
    <location>
        <begin position="2066"/>
        <end position="2099"/>
    </location>
</feature>
<feature type="region of interest" description="Disordered" evidence="4">
    <location>
        <begin position="323"/>
        <end position="360"/>
    </location>
</feature>
<dbReference type="PROSITE" id="PS50005">
    <property type="entry name" value="TPR"/>
    <property type="match status" value="16"/>
</dbReference>
<feature type="compositionally biased region" description="Acidic residues" evidence="4">
    <location>
        <begin position="13"/>
        <end position="33"/>
    </location>
</feature>
<dbReference type="Pfam" id="PF13176">
    <property type="entry name" value="TPR_7"/>
    <property type="match status" value="1"/>
</dbReference>
<feature type="repeat" description="TPR" evidence="3">
    <location>
        <begin position="2025"/>
        <end position="2058"/>
    </location>
</feature>
<feature type="repeat" description="TPR" evidence="3">
    <location>
        <begin position="2152"/>
        <end position="2185"/>
    </location>
</feature>
<feature type="region of interest" description="Disordered" evidence="4">
    <location>
        <begin position="123"/>
        <end position="154"/>
    </location>
</feature>
<feature type="compositionally biased region" description="Polar residues" evidence="4">
    <location>
        <begin position="124"/>
        <end position="151"/>
    </location>
</feature>
<feature type="repeat" description="TPR" evidence="3">
    <location>
        <begin position="1941"/>
        <end position="1974"/>
    </location>
</feature>
<gene>
    <name evidence="5" type="ORF">HJC23_009391</name>
</gene>
<name>A0ABD3PXJ7_9STRA</name>
<dbReference type="PANTHER" id="PTHR45641:SF19">
    <property type="entry name" value="NEPHROCYSTIN-3"/>
    <property type="match status" value="1"/>
</dbReference>
<feature type="compositionally biased region" description="Polar residues" evidence="4">
    <location>
        <begin position="85"/>
        <end position="106"/>
    </location>
</feature>
<proteinExistence type="predicted"/>
<evidence type="ECO:0000256" key="3">
    <source>
        <dbReference type="PROSITE-ProRule" id="PRU00339"/>
    </source>
</evidence>
<dbReference type="InterPro" id="IPR011990">
    <property type="entry name" value="TPR-like_helical_dom_sf"/>
</dbReference>
<feature type="repeat" description="TPR" evidence="3">
    <location>
        <begin position="1731"/>
        <end position="1764"/>
    </location>
</feature>
<feature type="repeat" description="TPR" evidence="3">
    <location>
        <begin position="2493"/>
        <end position="2526"/>
    </location>
</feature>
<keyword evidence="1" id="KW-0677">Repeat</keyword>
<feature type="region of interest" description="Disordered" evidence="4">
    <location>
        <begin position="200"/>
        <end position="221"/>
    </location>
</feature>
<accession>A0ABD3PXJ7</accession>
<feature type="repeat" description="TPR" evidence="3">
    <location>
        <begin position="1430"/>
        <end position="1463"/>
    </location>
</feature>
<feature type="repeat" description="TPR" evidence="3">
    <location>
        <begin position="2577"/>
        <end position="2610"/>
    </location>
</feature>
<feature type="repeat" description="TPR" evidence="3">
    <location>
        <begin position="1302"/>
        <end position="1335"/>
    </location>
</feature>
<keyword evidence="2 3" id="KW-0802">TPR repeat</keyword>
<dbReference type="Gene3D" id="1.25.40.10">
    <property type="entry name" value="Tetratricopeptide repeat domain"/>
    <property type="match status" value="12"/>
</dbReference>
<dbReference type="EMBL" id="JABMIG020000099">
    <property type="protein sequence ID" value="KAL3792663.1"/>
    <property type="molecule type" value="Genomic_DNA"/>
</dbReference>
<dbReference type="SMART" id="SM00028">
    <property type="entry name" value="TPR"/>
    <property type="match status" value="43"/>
</dbReference>
<feature type="repeat" description="TPR" evidence="3">
    <location>
        <begin position="2193"/>
        <end position="2226"/>
    </location>
</feature>
<evidence type="ECO:0000256" key="1">
    <source>
        <dbReference type="ARBA" id="ARBA00022737"/>
    </source>
</evidence>
<sequence>MNRLFQYWSGTSDADDVTNESEEDVAPEEEEEAEHDKNETEEGCDDIDDDTTDSEGAAGGIENDAAVGINDSEREVSAAAANDQDLPTNIHPTENIDSTIHPNNDPSDAHNFVQINDDLVLPQTIPTPSITNEPNPPLSNQNVPPTNPNDVNQEEYDDSFPKAKDFLADLLFHTEPDDENENNENGTLPIPPEQATEIVCGFNNNNDNDEEDNTGNNDARTVHTHRTTGTVLSTASRRVLHSSTIRRDDGVIVMAPTISREHFSIFDILERNLQELGDCRGGVEEEREIGYRDVKLCFVAFVVVFALPSDAVVVASGSVDGVGATDHDLRDGNDGDEGHGVTGTAQGNQHEQSRKNSRPSVPLSVAFALWRQVLRLPHRRGKDDSTTLSYIRSTLVLLGLLELSSIDREDAPVAPVAGRSRYQNKSASSIECLRVHHDINQQYGEYLAWGDHDGSFRSIIEQHQRQWNNAVMKESLQLDSNEFTIRMLPLNTMRAYHMQDTFDLLKDKSFVRHRVRFLGVSDAAAAHIRDVDELLRLIDHRVKANDSTIEAVDEQDGVLSAYEQMKKYCLHVANELTKRNATTSNDGENKTESISSVAGLGKAALLKISDAGNALHLLGASLGGYGFFDEEMEYYKEALRLKELCAKGKAEQFVAVSDTLHCMGFSLDNAGKSEEALEYYDRALDIRLQYLGDDDLRVADTLHNKGALLCEAERSDEAMECLEEALRIRELHYGEEHESCADTMQWMGNLLRKYGDPSDALDYFKFSLRIKQTRLGADHIDVANTLFNTAVLLDDVEKYELSLIAYKEACRIRKLVLGEKSRDVADTLFCLGNVATAMEKHEEALEYFNESISILEALIKGDDMYCEEKEDCLLFVSHPYSMNPGLLMQYQKLIQCFEEVLPLTKLIFGTNHEDVCKLLIRMGDVYRKLHDWDNAIGSFQGALRVKRANEVTEEDNVEIAAILQRKGEAHLYKSEFSRAKSTFDAALQIREKALGRESIPFASSLYCLGTAYYNLKDYQHSRLLFQECMRIQTKLLGKDDLVIAQSLCWLGRNHRHLNEATKALEKYLSALQLCKKNRNAVDYRIVVMLLNAIGKTYEDEQINVSEMALKCYLEEIHLIETKLDTEDERVTRLLALAHYKVGMIFQQKEDVAESIEHLEQGLNLTKKYNEDNRDSTEAMITDTLGMLYASRQEYDAAKKYLSESYSLYEKTFGREHLTTSDCAFRLAECLEHVGSNLALDFYEESLRVRRLNVSDDDERVGTLLFCIGRLHFSKGSFIDAANSFDEALNTRRKLLGDCPTVADTYHQLANSYAEMKHLEKALIFYKESVRILKKLGEKNSLYTVSLDTAKCCESMGDFLLAIECYNDCLQATEELNDNENIAFVLQRMGEIHMSKLDNYAEAIKLFLDALELLQAEGSANLSDENQISVLGMIFQIGQAYTLAKEFENALSFYEEHIKLAESMEPVNDEVIGNSLFEMGSILAEMDNASDYESAIEKLSECLDIRRNLLGSDNEQVATVLHKLALVYEKIEEYDKAVDCLSEALRTFKMKQNTSDASATYHTLAKLKASAAEKSGSDSDRKAAIECYEAAISTRRQDPALADLELASILYEYATLLCLDNSYINAMPLLEEALRIQKSKQGLKDERVANILLRTAECHVHNNKYDSSLVCLEQALFIQSSLESCEIDMVLLNHLLGITYLERGDYAKAISTSLSALKIMKMESSEDSLECADVYTNLGKAYGKVHEYDNAIESLVEALRIQKVELGNDSLEYAESVFNLAEIHVATNKHSQSLICLEESIRVFEMTPDEESALVDALEMAATCHFIMKDFCKAASRTQQCIHVIESQITDKCNDRLASLWHKLGKCHASSKDYDNAFSSYRKSIKLYSEAFGPDNLHVASVMLDVGRLTLDDNEAEKAAQCFTEVIRIYTMHGEQNNIKVADALVQLGTIHADSSRLDEGMEAVKKAMRLYKEQLGDDAVELGMALLLCGRLNDLAGDYNESMSNFSDSLHIFRTSLGENDMNVSLALSNIGVAHARKQEYSEAVEKCKEALRIRKLHTDNDQDVADSLFNIGNLLNEWGNYEDAIPYLEGSLKLYRSLLGDEDITIALCQQKLGAVYLKMNDIEHALDSFSEGLYVCEQVDEEVDHEHLLSSFYKGLGDCYLYEEDLDSALESFVACLKIQKELGDDYIEMGDTCNCIGLVYQKSGRHDEAMHFYRKSLKIYETHHGQSSSQGLATHIQISEALLSEEKYKDAIDHLNECVQVYSKEGRDFQSDEVAIIYNQLGIAQNKLGKHDEAIASLNKAIDIRTNIRGKNDLKVAETMLDLGDVLQERADANEALAVYDEAISILKMLPESNQIIMADVYSRIAEILTCQNKYELSLNTLKCSLKLYSGHYGSDSIKVAETLLQLGHVYNHLDNLEKATGCLLECIKFFRSNPSERNVHNELLMSDAMNRLGKIYARKKVHNKAIELCTESLRIQRQYSSKENFESIAATCVDIGNILSEWDKSDQALQFYEESLRLYEKNSRTDSIEVATCYHGIALANKRMGKSEAALMSFGKALRIHRTKEGDKSLHVANDLFQIGQIYDSFGDTSKAFQCFKECLKTRQDILSDDDLDVLAARRYVDTLRRKLHNDDC</sequence>
<feature type="repeat" description="TPR" evidence="3">
    <location>
        <begin position="825"/>
        <end position="858"/>
    </location>
</feature>
<evidence type="ECO:0000313" key="6">
    <source>
        <dbReference type="Proteomes" id="UP001516023"/>
    </source>
</evidence>
<protein>
    <submittedName>
        <fullName evidence="5">Uncharacterized protein</fullName>
    </submittedName>
</protein>
<feature type="repeat" description="TPR" evidence="3">
    <location>
        <begin position="916"/>
        <end position="949"/>
    </location>
</feature>
<evidence type="ECO:0000313" key="5">
    <source>
        <dbReference type="EMBL" id="KAL3792663.1"/>
    </source>
</evidence>
<dbReference type="Proteomes" id="UP001516023">
    <property type="component" value="Unassembled WGS sequence"/>
</dbReference>
<dbReference type="SUPFAM" id="SSF48452">
    <property type="entry name" value="TPR-like"/>
    <property type="match status" value="10"/>
</dbReference>
<organism evidence="5 6">
    <name type="scientific">Cyclotella cryptica</name>
    <dbReference type="NCBI Taxonomy" id="29204"/>
    <lineage>
        <taxon>Eukaryota</taxon>
        <taxon>Sar</taxon>
        <taxon>Stramenopiles</taxon>
        <taxon>Ochrophyta</taxon>
        <taxon>Bacillariophyta</taxon>
        <taxon>Coscinodiscophyceae</taxon>
        <taxon>Thalassiosirophycidae</taxon>
        <taxon>Stephanodiscales</taxon>
        <taxon>Stephanodiscaceae</taxon>
        <taxon>Cyclotella</taxon>
    </lineage>
</organism>
<feature type="repeat" description="TPR" evidence="3">
    <location>
        <begin position="657"/>
        <end position="690"/>
    </location>
</feature>
<feature type="region of interest" description="Disordered" evidence="4">
    <location>
        <begin position="1"/>
        <end position="111"/>
    </location>
</feature>
<dbReference type="InterPro" id="IPR019734">
    <property type="entry name" value="TPR_rpt"/>
</dbReference>
<evidence type="ECO:0000256" key="2">
    <source>
        <dbReference type="ARBA" id="ARBA00022803"/>
    </source>
</evidence>
<feature type="compositionally biased region" description="Basic and acidic residues" evidence="4">
    <location>
        <begin position="325"/>
        <end position="339"/>
    </location>
</feature>
<dbReference type="PANTHER" id="PTHR45641">
    <property type="entry name" value="TETRATRICOPEPTIDE REPEAT PROTEIN (AFU_ORTHOLOGUE AFUA_6G03870)"/>
    <property type="match status" value="1"/>
</dbReference>
<feature type="repeat" description="TPR" evidence="3">
    <location>
        <begin position="1857"/>
        <end position="1890"/>
    </location>
</feature>
<feature type="compositionally biased region" description="Acidic residues" evidence="4">
    <location>
        <begin position="41"/>
        <end position="53"/>
    </location>
</feature>
<feature type="repeat" description="TPR" evidence="3">
    <location>
        <begin position="2278"/>
        <end position="2311"/>
    </location>
</feature>
<keyword evidence="6" id="KW-1185">Reference proteome</keyword>
<evidence type="ECO:0000256" key="4">
    <source>
        <dbReference type="SAM" id="MobiDB-lite"/>
    </source>
</evidence>
<feature type="repeat" description="TPR" evidence="3">
    <location>
        <begin position="1517"/>
        <end position="1550"/>
    </location>
</feature>
<reference evidence="5 6" key="1">
    <citation type="journal article" date="2020" name="G3 (Bethesda)">
        <title>Improved Reference Genome for Cyclotella cryptica CCMP332, a Model for Cell Wall Morphogenesis, Salinity Adaptation, and Lipid Production in Diatoms (Bacillariophyta).</title>
        <authorList>
            <person name="Roberts W.R."/>
            <person name="Downey K.M."/>
            <person name="Ruck E.C."/>
            <person name="Traller J.C."/>
            <person name="Alverson A.J."/>
        </authorList>
    </citation>
    <scope>NUCLEOTIDE SEQUENCE [LARGE SCALE GENOMIC DNA]</scope>
    <source>
        <strain evidence="5 6">CCMP332</strain>
    </source>
</reference>